<feature type="domain" description="Reverse transcriptase/retrotransposon-derived protein RNase H-like" evidence="2">
    <location>
        <begin position="85"/>
        <end position="183"/>
    </location>
</feature>
<proteinExistence type="predicted"/>
<accession>A0A6D2IQ89</accession>
<name>A0A6D2IQ89_9BRAS</name>
<organism evidence="3 4">
    <name type="scientific">Microthlaspi erraticum</name>
    <dbReference type="NCBI Taxonomy" id="1685480"/>
    <lineage>
        <taxon>Eukaryota</taxon>
        <taxon>Viridiplantae</taxon>
        <taxon>Streptophyta</taxon>
        <taxon>Embryophyta</taxon>
        <taxon>Tracheophyta</taxon>
        <taxon>Spermatophyta</taxon>
        <taxon>Magnoliopsida</taxon>
        <taxon>eudicotyledons</taxon>
        <taxon>Gunneridae</taxon>
        <taxon>Pentapetalae</taxon>
        <taxon>rosids</taxon>
        <taxon>malvids</taxon>
        <taxon>Brassicales</taxon>
        <taxon>Brassicaceae</taxon>
        <taxon>Coluteocarpeae</taxon>
        <taxon>Microthlaspi</taxon>
    </lineage>
</organism>
<dbReference type="Proteomes" id="UP000467841">
    <property type="component" value="Unassembled WGS sequence"/>
</dbReference>
<reference evidence="3" key="1">
    <citation type="submission" date="2020-01" db="EMBL/GenBank/DDBJ databases">
        <authorList>
            <person name="Mishra B."/>
        </authorList>
    </citation>
    <scope>NUCLEOTIDE SEQUENCE [LARGE SCALE GENOMIC DNA]</scope>
</reference>
<dbReference type="InterPro" id="IPR043502">
    <property type="entry name" value="DNA/RNA_pol_sf"/>
</dbReference>
<evidence type="ECO:0000313" key="3">
    <source>
        <dbReference type="EMBL" id="CAA7030103.1"/>
    </source>
</evidence>
<evidence type="ECO:0000256" key="1">
    <source>
        <dbReference type="ARBA" id="ARBA00023268"/>
    </source>
</evidence>
<dbReference type="SUPFAM" id="SSF56672">
    <property type="entry name" value="DNA/RNA polymerases"/>
    <property type="match status" value="1"/>
</dbReference>
<evidence type="ECO:0000313" key="4">
    <source>
        <dbReference type="Proteomes" id="UP000467841"/>
    </source>
</evidence>
<dbReference type="EMBL" id="CACVBM020001091">
    <property type="protein sequence ID" value="CAA7030103.1"/>
    <property type="molecule type" value="Genomic_DNA"/>
</dbReference>
<dbReference type="PANTHER" id="PTHR37984">
    <property type="entry name" value="PROTEIN CBG26694"/>
    <property type="match status" value="1"/>
</dbReference>
<sequence>MKLNPTKCTFAVTSGEFLGYIVTKRGIEANPKKIAAVLELPSPKTTREVQRLTGRIAALNRFISRSTDKCLPFYQLLRGNKRFEWDSKCEEAFQELKLYLSTPPVLSKPEPGETLYLYISVSRSAVSGVLIREDRGDQKPIFYVSKTLDDTETRYPTLEKLALAVVTSARKLRPYFQSHSVVVLTNLPLRTILHSPTQSGRIAKWAVELSE</sequence>
<dbReference type="InterPro" id="IPR041577">
    <property type="entry name" value="RT_RNaseH_2"/>
</dbReference>
<protein>
    <recommendedName>
        <fullName evidence="2">Reverse transcriptase/retrotransposon-derived protein RNase H-like domain-containing protein</fullName>
    </recommendedName>
</protein>
<dbReference type="FunFam" id="3.30.70.270:FF:000020">
    <property type="entry name" value="Transposon Tf2-6 polyprotein-like Protein"/>
    <property type="match status" value="1"/>
</dbReference>
<comment type="caution">
    <text evidence="3">The sequence shown here is derived from an EMBL/GenBank/DDBJ whole genome shotgun (WGS) entry which is preliminary data.</text>
</comment>
<dbReference type="OrthoDB" id="1938451at2759"/>
<dbReference type="InterPro" id="IPR043128">
    <property type="entry name" value="Rev_trsase/Diguanyl_cyclase"/>
</dbReference>
<dbReference type="Gene3D" id="3.30.70.270">
    <property type="match status" value="2"/>
</dbReference>
<keyword evidence="4" id="KW-1185">Reference proteome</keyword>
<dbReference type="PANTHER" id="PTHR37984:SF5">
    <property type="entry name" value="PROTEIN NYNRIN-LIKE"/>
    <property type="match status" value="1"/>
</dbReference>
<dbReference type="AlphaFoldDB" id="A0A6D2IQ89"/>
<evidence type="ECO:0000259" key="2">
    <source>
        <dbReference type="Pfam" id="PF17919"/>
    </source>
</evidence>
<dbReference type="Pfam" id="PF17919">
    <property type="entry name" value="RT_RNaseH_2"/>
    <property type="match status" value="1"/>
</dbReference>
<dbReference type="InterPro" id="IPR050951">
    <property type="entry name" value="Retrovirus_Pol_polyprotein"/>
</dbReference>
<dbReference type="Gene3D" id="3.10.20.370">
    <property type="match status" value="1"/>
</dbReference>
<gene>
    <name evidence="3" type="ORF">MERR_LOCUS17338</name>
</gene>
<dbReference type="GO" id="GO:0003824">
    <property type="term" value="F:catalytic activity"/>
    <property type="evidence" value="ECO:0007669"/>
    <property type="project" value="UniProtKB-KW"/>
</dbReference>
<keyword evidence="1" id="KW-0511">Multifunctional enzyme</keyword>